<reference evidence="1" key="1">
    <citation type="submission" date="2021-06" db="EMBL/GenBank/DDBJ databases">
        <authorList>
            <person name="Kallberg Y."/>
            <person name="Tangrot J."/>
            <person name="Rosling A."/>
        </authorList>
    </citation>
    <scope>NUCLEOTIDE SEQUENCE</scope>
    <source>
        <strain evidence="1">IL203A</strain>
    </source>
</reference>
<organism evidence="1 2">
    <name type="scientific">Dentiscutata heterogama</name>
    <dbReference type="NCBI Taxonomy" id="1316150"/>
    <lineage>
        <taxon>Eukaryota</taxon>
        <taxon>Fungi</taxon>
        <taxon>Fungi incertae sedis</taxon>
        <taxon>Mucoromycota</taxon>
        <taxon>Glomeromycotina</taxon>
        <taxon>Glomeromycetes</taxon>
        <taxon>Diversisporales</taxon>
        <taxon>Gigasporaceae</taxon>
        <taxon>Dentiscutata</taxon>
    </lineage>
</organism>
<proteinExistence type="predicted"/>
<evidence type="ECO:0000313" key="1">
    <source>
        <dbReference type="EMBL" id="CAG8686966.1"/>
    </source>
</evidence>
<feature type="non-terminal residue" evidence="1">
    <location>
        <position position="1"/>
    </location>
</feature>
<feature type="non-terminal residue" evidence="1">
    <location>
        <position position="218"/>
    </location>
</feature>
<comment type="caution">
    <text evidence="1">The sequence shown here is derived from an EMBL/GenBank/DDBJ whole genome shotgun (WGS) entry which is preliminary data.</text>
</comment>
<sequence>SMEFKIYVNDPTFNASDYLGLPYATLSLIVTVPDIGYAEYVNSVFLSHKDLLGSNSRFINTIDVLNTYAISVYNSYKFKLTRRRKDIMLPSWENFMGFSSKLLQLPYYTSSMETFPLLNDTPGLFLKMTIEQPTYTVQVETDKRTKTKYGCGINRSVQAKLKDNLEYIPLVNRPKSTSLNNYELKRRLDSLQLFLTEYVVDVRYFEGIYKTNTNKHKK</sequence>
<accession>A0ACA9P217</accession>
<dbReference type="Proteomes" id="UP000789702">
    <property type="component" value="Unassembled WGS sequence"/>
</dbReference>
<protein>
    <submittedName>
        <fullName evidence="1">11330_t:CDS:1</fullName>
    </submittedName>
</protein>
<dbReference type="EMBL" id="CAJVPU010023021">
    <property type="protein sequence ID" value="CAG8686966.1"/>
    <property type="molecule type" value="Genomic_DNA"/>
</dbReference>
<name>A0ACA9P217_9GLOM</name>
<keyword evidence="2" id="KW-1185">Reference proteome</keyword>
<evidence type="ECO:0000313" key="2">
    <source>
        <dbReference type="Proteomes" id="UP000789702"/>
    </source>
</evidence>
<gene>
    <name evidence="1" type="ORF">DHETER_LOCUS11029</name>
</gene>